<dbReference type="InterPro" id="IPR000811">
    <property type="entry name" value="Glyco_trans_35"/>
</dbReference>
<dbReference type="GO" id="GO:0005737">
    <property type="term" value="C:cytoplasm"/>
    <property type="evidence" value="ECO:0007669"/>
    <property type="project" value="TreeGrafter"/>
</dbReference>
<gene>
    <name evidence="6" type="ORF">OKA104_LOCUS53977</name>
</gene>
<dbReference type="EC" id="2.4.1.1" evidence="5"/>
<evidence type="ECO:0000256" key="3">
    <source>
        <dbReference type="ARBA" id="ARBA00037413"/>
    </source>
</evidence>
<dbReference type="Gene3D" id="3.40.50.2000">
    <property type="entry name" value="Glycogen Phosphorylase B"/>
    <property type="match status" value="1"/>
</dbReference>
<organism evidence="6 7">
    <name type="scientific">Adineta steineri</name>
    <dbReference type="NCBI Taxonomy" id="433720"/>
    <lineage>
        <taxon>Eukaryota</taxon>
        <taxon>Metazoa</taxon>
        <taxon>Spiralia</taxon>
        <taxon>Gnathifera</taxon>
        <taxon>Rotifera</taxon>
        <taxon>Eurotatoria</taxon>
        <taxon>Bdelloidea</taxon>
        <taxon>Adinetida</taxon>
        <taxon>Adinetidae</taxon>
        <taxon>Adineta</taxon>
    </lineage>
</organism>
<dbReference type="SUPFAM" id="SSF53756">
    <property type="entry name" value="UDP-Glycosyltransferase/glycogen phosphorylase"/>
    <property type="match status" value="1"/>
</dbReference>
<evidence type="ECO:0000313" key="7">
    <source>
        <dbReference type="Proteomes" id="UP000663881"/>
    </source>
</evidence>
<comment type="catalytic activity">
    <reaction evidence="2">
        <text>[(1-&gt;4)-alpha-D-glucosyl](n) + phosphate = [(1-&gt;4)-alpha-D-glucosyl](n-1) + alpha-D-glucose 1-phosphate</text>
        <dbReference type="Rhea" id="RHEA:41732"/>
        <dbReference type="Rhea" id="RHEA-COMP:9584"/>
        <dbReference type="Rhea" id="RHEA-COMP:9586"/>
        <dbReference type="ChEBI" id="CHEBI:15444"/>
        <dbReference type="ChEBI" id="CHEBI:43474"/>
        <dbReference type="ChEBI" id="CHEBI:58601"/>
        <dbReference type="EC" id="2.4.1.1"/>
    </reaction>
    <physiologicalReaction direction="left-to-right" evidence="2">
        <dbReference type="Rhea" id="RHEA:41733"/>
    </physiologicalReaction>
</comment>
<name>A0A820S728_9BILA</name>
<dbReference type="GO" id="GO:0005980">
    <property type="term" value="P:glycogen catabolic process"/>
    <property type="evidence" value="ECO:0007669"/>
    <property type="project" value="TreeGrafter"/>
</dbReference>
<evidence type="ECO:0000256" key="5">
    <source>
        <dbReference type="RuleBase" id="RU000587"/>
    </source>
</evidence>
<dbReference type="PANTHER" id="PTHR11468:SF3">
    <property type="entry name" value="GLYCOGEN PHOSPHORYLASE, LIVER FORM"/>
    <property type="match status" value="1"/>
</dbReference>
<dbReference type="Pfam" id="PF00343">
    <property type="entry name" value="Phosphorylase"/>
    <property type="match status" value="1"/>
</dbReference>
<sequence length="80" mass="9091">TVGLLEYVLPRHLQIIYYINLHHLQEVAARYPGDDNRIRNLSIVEEGDEKRINMAYLAIVGSHVVNGVAKIHSDLLKTTL</sequence>
<proteinExistence type="inferred from homology"/>
<keyword evidence="5" id="KW-0119">Carbohydrate metabolism</keyword>
<keyword evidence="5" id="KW-0808">Transferase</keyword>
<keyword evidence="5" id="KW-0328">Glycosyltransferase</keyword>
<evidence type="ECO:0000256" key="4">
    <source>
        <dbReference type="ARBA" id="ARBA00046783"/>
    </source>
</evidence>
<dbReference type="EMBL" id="CAJOAY010034832">
    <property type="protein sequence ID" value="CAF4447591.1"/>
    <property type="molecule type" value="Genomic_DNA"/>
</dbReference>
<protein>
    <recommendedName>
        <fullName evidence="5">Alpha-1,4 glucan phosphorylase</fullName>
        <ecNumber evidence="5">2.4.1.1</ecNumber>
    </recommendedName>
</protein>
<accession>A0A820S728</accession>
<comment type="cofactor">
    <cofactor evidence="5">
        <name>pyridoxal 5'-phosphate</name>
        <dbReference type="ChEBI" id="CHEBI:597326"/>
    </cofactor>
</comment>
<comment type="similarity">
    <text evidence="1 5">Belongs to the glycogen phosphorylase family.</text>
</comment>
<feature type="non-terminal residue" evidence="6">
    <location>
        <position position="1"/>
    </location>
</feature>
<dbReference type="AlphaFoldDB" id="A0A820S728"/>
<keyword evidence="5" id="KW-0663">Pyridoxal phosphate</keyword>
<dbReference type="GO" id="GO:0030170">
    <property type="term" value="F:pyridoxal phosphate binding"/>
    <property type="evidence" value="ECO:0007669"/>
    <property type="project" value="TreeGrafter"/>
</dbReference>
<reference evidence="6" key="1">
    <citation type="submission" date="2021-02" db="EMBL/GenBank/DDBJ databases">
        <authorList>
            <person name="Nowell W R."/>
        </authorList>
    </citation>
    <scope>NUCLEOTIDE SEQUENCE</scope>
</reference>
<evidence type="ECO:0000313" key="6">
    <source>
        <dbReference type="EMBL" id="CAF4447591.1"/>
    </source>
</evidence>
<comment type="subunit">
    <text evidence="4">Homodimer; enzymatically active. Interacts with PPP1R3B; recruits the phosphatase PP1 which dephosphorylates and inactivates PYGL/glycogen phosphorylase.</text>
</comment>
<dbReference type="Proteomes" id="UP000663881">
    <property type="component" value="Unassembled WGS sequence"/>
</dbReference>
<evidence type="ECO:0000256" key="1">
    <source>
        <dbReference type="ARBA" id="ARBA00006047"/>
    </source>
</evidence>
<dbReference type="PANTHER" id="PTHR11468">
    <property type="entry name" value="GLYCOGEN PHOSPHORYLASE"/>
    <property type="match status" value="1"/>
</dbReference>
<dbReference type="GO" id="GO:0008184">
    <property type="term" value="F:glycogen phosphorylase activity"/>
    <property type="evidence" value="ECO:0007669"/>
    <property type="project" value="InterPro"/>
</dbReference>
<evidence type="ECO:0000256" key="2">
    <source>
        <dbReference type="ARBA" id="ARBA00036074"/>
    </source>
</evidence>
<comment type="caution">
    <text evidence="6">The sequence shown here is derived from an EMBL/GenBank/DDBJ whole genome shotgun (WGS) entry which is preliminary data.</text>
</comment>
<comment type="function">
    <text evidence="3 5">Allosteric enzyme that catalyzes the rate-limiting step in glycogen catabolism, the phosphorolytic cleavage of glycogen to produce glucose-1-phosphate, and plays a central role in maintaining cellular and organismal glucose homeostasis.</text>
</comment>